<gene>
    <name evidence="11" type="ORF">IE81DRAFT_287687</name>
</gene>
<evidence type="ECO:0000256" key="9">
    <source>
        <dbReference type="PROSITE-ProRule" id="PRU00175"/>
    </source>
</evidence>
<evidence type="ECO:0000259" key="10">
    <source>
        <dbReference type="PROSITE" id="PS50089"/>
    </source>
</evidence>
<dbReference type="GO" id="GO:0051301">
    <property type="term" value="P:cell division"/>
    <property type="evidence" value="ECO:0007669"/>
    <property type="project" value="UniProtKB-KW"/>
</dbReference>
<dbReference type="OrthoDB" id="1681166at2759"/>
<keyword evidence="5" id="KW-0498">Mitosis</keyword>
<dbReference type="GO" id="GO:0061630">
    <property type="term" value="F:ubiquitin protein ligase activity"/>
    <property type="evidence" value="ECO:0007669"/>
    <property type="project" value="InterPro"/>
</dbReference>
<protein>
    <recommendedName>
        <fullName evidence="1">Anaphase-promoting complex subunit 11</fullName>
    </recommendedName>
</protein>
<dbReference type="InterPro" id="IPR051031">
    <property type="entry name" value="RING-box_E3_Ubiquitin_Ligase"/>
</dbReference>
<sequence length="126" mass="14574">MRVTIRNYQPVGYWVWDVKDPDDVCGICQNAFDGVCGGSCKEPGDACPLLFGTCTHVFHMHCILKWLEPMRERGEEGACPMCKRPWGECWGYKEHAVQDCTRMEEVDHFAYHFFAYNRKDFAALGR</sequence>
<evidence type="ECO:0000256" key="2">
    <source>
        <dbReference type="ARBA" id="ARBA00022618"/>
    </source>
</evidence>
<dbReference type="GO" id="GO:0031145">
    <property type="term" value="P:anaphase-promoting complex-dependent catabolic process"/>
    <property type="evidence" value="ECO:0007669"/>
    <property type="project" value="InterPro"/>
</dbReference>
<dbReference type="GO" id="GO:0005680">
    <property type="term" value="C:anaphase-promoting complex"/>
    <property type="evidence" value="ECO:0007669"/>
    <property type="project" value="InterPro"/>
</dbReference>
<evidence type="ECO:0000313" key="12">
    <source>
        <dbReference type="Proteomes" id="UP000245783"/>
    </source>
</evidence>
<proteinExistence type="predicted"/>
<keyword evidence="12" id="KW-1185">Reference proteome</keyword>
<feature type="domain" description="RING-type" evidence="10">
    <location>
        <begin position="25"/>
        <end position="83"/>
    </location>
</feature>
<evidence type="ECO:0000256" key="3">
    <source>
        <dbReference type="ARBA" id="ARBA00022723"/>
    </source>
</evidence>
<evidence type="ECO:0000256" key="7">
    <source>
        <dbReference type="ARBA" id="ARBA00022833"/>
    </source>
</evidence>
<evidence type="ECO:0000256" key="4">
    <source>
        <dbReference type="ARBA" id="ARBA00022771"/>
    </source>
</evidence>
<evidence type="ECO:0000256" key="1">
    <source>
        <dbReference type="ARBA" id="ARBA00013928"/>
    </source>
</evidence>
<keyword evidence="8" id="KW-0131">Cell cycle</keyword>
<evidence type="ECO:0000313" key="11">
    <source>
        <dbReference type="EMBL" id="PWN44008.1"/>
    </source>
</evidence>
<dbReference type="RefSeq" id="XP_025371168.1">
    <property type="nucleotide sequence ID" value="XM_025511723.1"/>
</dbReference>
<dbReference type="Gene3D" id="3.30.40.10">
    <property type="entry name" value="Zinc/RING finger domain, C3HC4 (zinc finger)"/>
    <property type="match status" value="1"/>
</dbReference>
<dbReference type="Pfam" id="PF12861">
    <property type="entry name" value="zf-ANAPC11"/>
    <property type="match status" value="1"/>
</dbReference>
<dbReference type="GeneID" id="37033593"/>
<dbReference type="PANTHER" id="PTHR11210">
    <property type="entry name" value="RING BOX"/>
    <property type="match status" value="1"/>
</dbReference>
<keyword evidence="4 9" id="KW-0863">Zinc-finger</keyword>
<dbReference type="FunCoup" id="A0A316W4F9">
    <property type="interactions" value="260"/>
</dbReference>
<dbReference type="EMBL" id="KZ819364">
    <property type="protein sequence ID" value="PWN44008.1"/>
    <property type="molecule type" value="Genomic_DNA"/>
</dbReference>
<dbReference type="SUPFAM" id="SSF57850">
    <property type="entry name" value="RING/U-box"/>
    <property type="match status" value="1"/>
</dbReference>
<dbReference type="InterPro" id="IPR001841">
    <property type="entry name" value="Znf_RING"/>
</dbReference>
<evidence type="ECO:0000256" key="5">
    <source>
        <dbReference type="ARBA" id="ARBA00022776"/>
    </source>
</evidence>
<keyword evidence="7" id="KW-0862">Zinc</keyword>
<evidence type="ECO:0000256" key="6">
    <source>
        <dbReference type="ARBA" id="ARBA00022786"/>
    </source>
</evidence>
<dbReference type="PROSITE" id="PS50089">
    <property type="entry name" value="ZF_RING_2"/>
    <property type="match status" value="1"/>
</dbReference>
<reference evidence="11 12" key="1">
    <citation type="journal article" date="2018" name="Mol. Biol. Evol.">
        <title>Broad Genomic Sampling Reveals a Smut Pathogenic Ancestry of the Fungal Clade Ustilaginomycotina.</title>
        <authorList>
            <person name="Kijpornyongpan T."/>
            <person name="Mondo S.J."/>
            <person name="Barry K."/>
            <person name="Sandor L."/>
            <person name="Lee J."/>
            <person name="Lipzen A."/>
            <person name="Pangilinan J."/>
            <person name="LaButti K."/>
            <person name="Hainaut M."/>
            <person name="Henrissat B."/>
            <person name="Grigoriev I.V."/>
            <person name="Spatafora J.W."/>
            <person name="Aime M.C."/>
        </authorList>
    </citation>
    <scope>NUCLEOTIDE SEQUENCE [LARGE SCALE GENOMIC DNA]</scope>
    <source>
        <strain evidence="11 12">MCA 4658</strain>
    </source>
</reference>
<dbReference type="InterPro" id="IPR024991">
    <property type="entry name" value="RING-H2_APC11"/>
</dbReference>
<dbReference type="InParanoid" id="A0A316W4F9"/>
<dbReference type="InterPro" id="IPR013083">
    <property type="entry name" value="Znf_RING/FYVE/PHD"/>
</dbReference>
<keyword evidence="2" id="KW-0132">Cell division</keyword>
<dbReference type="CDD" id="cd16456">
    <property type="entry name" value="RING-H2_APC11"/>
    <property type="match status" value="1"/>
</dbReference>
<accession>A0A316W4F9</accession>
<evidence type="ECO:0000256" key="8">
    <source>
        <dbReference type="ARBA" id="ARBA00023306"/>
    </source>
</evidence>
<dbReference type="Proteomes" id="UP000245783">
    <property type="component" value="Unassembled WGS sequence"/>
</dbReference>
<name>A0A316W4F9_9BASI</name>
<keyword evidence="3" id="KW-0479">Metal-binding</keyword>
<dbReference type="GO" id="GO:0008270">
    <property type="term" value="F:zinc ion binding"/>
    <property type="evidence" value="ECO:0007669"/>
    <property type="project" value="UniProtKB-KW"/>
</dbReference>
<dbReference type="STRING" id="1522189.A0A316W4F9"/>
<keyword evidence="6" id="KW-0833">Ubl conjugation pathway</keyword>
<dbReference type="AlphaFoldDB" id="A0A316W4F9"/>
<dbReference type="GO" id="GO:0097602">
    <property type="term" value="F:cullin family protein binding"/>
    <property type="evidence" value="ECO:0007669"/>
    <property type="project" value="InterPro"/>
</dbReference>
<organism evidence="11 12">
    <name type="scientific">Ceraceosorus guamensis</name>
    <dbReference type="NCBI Taxonomy" id="1522189"/>
    <lineage>
        <taxon>Eukaryota</taxon>
        <taxon>Fungi</taxon>
        <taxon>Dikarya</taxon>
        <taxon>Basidiomycota</taxon>
        <taxon>Ustilaginomycotina</taxon>
        <taxon>Exobasidiomycetes</taxon>
        <taxon>Ceraceosorales</taxon>
        <taxon>Ceraceosoraceae</taxon>
        <taxon>Ceraceosorus</taxon>
    </lineage>
</organism>